<evidence type="ECO:0000313" key="1">
    <source>
        <dbReference type="EMBL" id="MDO1532630.1"/>
    </source>
</evidence>
<keyword evidence="2" id="KW-1185">Reference proteome</keyword>
<dbReference type="EMBL" id="JAUKVY010000006">
    <property type="protein sequence ID" value="MDO1532630.1"/>
    <property type="molecule type" value="Genomic_DNA"/>
</dbReference>
<evidence type="ECO:0000313" key="2">
    <source>
        <dbReference type="Proteomes" id="UP001169027"/>
    </source>
</evidence>
<sequence>MAAGPLCIASLPHRVPDGFHGNWFGADFPR</sequence>
<organism evidence="1 2">
    <name type="scientific">Variovorax ginsengisoli</name>
    <dbReference type="NCBI Taxonomy" id="363844"/>
    <lineage>
        <taxon>Bacteria</taxon>
        <taxon>Pseudomonadati</taxon>
        <taxon>Pseudomonadota</taxon>
        <taxon>Betaproteobacteria</taxon>
        <taxon>Burkholderiales</taxon>
        <taxon>Comamonadaceae</taxon>
        <taxon>Variovorax</taxon>
    </lineage>
</organism>
<reference evidence="1" key="1">
    <citation type="submission" date="2023-06" db="EMBL/GenBank/DDBJ databases">
        <authorList>
            <person name="Jiang Y."/>
            <person name="Liu Q."/>
        </authorList>
    </citation>
    <scope>NUCLEOTIDE SEQUENCE</scope>
    <source>
        <strain evidence="1">CGMCC 1.12090</strain>
    </source>
</reference>
<accession>A0ABT8S132</accession>
<dbReference type="Proteomes" id="UP001169027">
    <property type="component" value="Unassembled WGS sequence"/>
</dbReference>
<proteinExistence type="predicted"/>
<protein>
    <submittedName>
        <fullName evidence="1">Carotenoid oxygenase family protein</fullName>
    </submittedName>
</protein>
<gene>
    <name evidence="1" type="ORF">Q2T77_10055</name>
</gene>
<comment type="caution">
    <text evidence="1">The sequence shown here is derived from an EMBL/GenBank/DDBJ whole genome shotgun (WGS) entry which is preliminary data.</text>
</comment>
<name>A0ABT8S132_9BURK</name>